<reference evidence="4 5" key="1">
    <citation type="submission" date="2019-08" db="EMBL/GenBank/DDBJ databases">
        <title>Lentzea from Indian Himalayas.</title>
        <authorList>
            <person name="Mandal S."/>
            <person name="Mallick Gupta A."/>
            <person name="Maiti P.K."/>
            <person name="Sarkar J."/>
            <person name="Mandal S."/>
        </authorList>
    </citation>
    <scope>NUCLEOTIDE SEQUENCE [LARGE SCALE GENOMIC DNA]</scope>
    <source>
        <strain evidence="4 5">PSKA42</strain>
    </source>
</reference>
<proteinExistence type="predicted"/>
<dbReference type="PANTHER" id="PTHR16305:SF35">
    <property type="entry name" value="TRANSCRIPTIONAL ACTIVATOR DOMAIN"/>
    <property type="match status" value="1"/>
</dbReference>
<dbReference type="Gene3D" id="3.40.50.300">
    <property type="entry name" value="P-loop containing nucleotide triphosphate hydrolases"/>
    <property type="match status" value="1"/>
</dbReference>
<dbReference type="SUPFAM" id="SSF52540">
    <property type="entry name" value="P-loop containing nucleoside triphosphate hydrolases"/>
    <property type="match status" value="1"/>
</dbReference>
<evidence type="ECO:0000259" key="3">
    <source>
        <dbReference type="Pfam" id="PF13191"/>
    </source>
</evidence>
<dbReference type="InterPro" id="IPR027417">
    <property type="entry name" value="P-loop_NTPase"/>
</dbReference>
<gene>
    <name evidence="4" type="ORF">FXN61_39405</name>
</gene>
<dbReference type="Proteomes" id="UP001515943">
    <property type="component" value="Unassembled WGS sequence"/>
</dbReference>
<evidence type="ECO:0000256" key="1">
    <source>
        <dbReference type="ARBA" id="ARBA00022741"/>
    </source>
</evidence>
<accession>A0ABX1FTW1</accession>
<dbReference type="Pfam" id="PF13191">
    <property type="entry name" value="AAA_16"/>
    <property type="match status" value="1"/>
</dbReference>
<keyword evidence="2 4" id="KW-0067">ATP-binding</keyword>
<organism evidence="4 5">
    <name type="scientific">Lentzea indica</name>
    <dbReference type="NCBI Taxonomy" id="2604800"/>
    <lineage>
        <taxon>Bacteria</taxon>
        <taxon>Bacillati</taxon>
        <taxon>Actinomycetota</taxon>
        <taxon>Actinomycetes</taxon>
        <taxon>Pseudonocardiales</taxon>
        <taxon>Pseudonocardiaceae</taxon>
        <taxon>Lentzea</taxon>
    </lineage>
</organism>
<evidence type="ECO:0000256" key="2">
    <source>
        <dbReference type="ARBA" id="ARBA00022840"/>
    </source>
</evidence>
<comment type="caution">
    <text evidence="4">The sequence shown here is derived from an EMBL/GenBank/DDBJ whole genome shotgun (WGS) entry which is preliminary data.</text>
</comment>
<dbReference type="InterPro" id="IPR041664">
    <property type="entry name" value="AAA_16"/>
</dbReference>
<name>A0ABX1FTW1_9PSEU</name>
<dbReference type="GO" id="GO:0005524">
    <property type="term" value="F:ATP binding"/>
    <property type="evidence" value="ECO:0007669"/>
    <property type="project" value="UniProtKB-KW"/>
</dbReference>
<keyword evidence="1" id="KW-0547">Nucleotide-binding</keyword>
<dbReference type="EMBL" id="VSRL01000254">
    <property type="protein sequence ID" value="NKE62481.1"/>
    <property type="molecule type" value="Genomic_DNA"/>
</dbReference>
<dbReference type="PANTHER" id="PTHR16305">
    <property type="entry name" value="TESTICULAR SOLUBLE ADENYLYL CYCLASE"/>
    <property type="match status" value="1"/>
</dbReference>
<protein>
    <submittedName>
        <fullName evidence="4">ATP-binding protein</fullName>
    </submittedName>
</protein>
<feature type="domain" description="Orc1-like AAA ATPase" evidence="3">
    <location>
        <begin position="20"/>
        <end position="147"/>
    </location>
</feature>
<feature type="non-terminal residue" evidence="4">
    <location>
        <position position="388"/>
    </location>
</feature>
<evidence type="ECO:0000313" key="5">
    <source>
        <dbReference type="Proteomes" id="UP001515943"/>
    </source>
</evidence>
<evidence type="ECO:0000313" key="4">
    <source>
        <dbReference type="EMBL" id="NKE62481.1"/>
    </source>
</evidence>
<keyword evidence="5" id="KW-1185">Reference proteome</keyword>
<sequence length="388" mass="41007">MFSWRGIARKGDMMRDAEHLIDREREKESIEGLLTAAVSGTGSLLTVCGAAGTGKTALIDHATDLATTRDMTVLRVRGSFAEVDAPFGLAQRLFEPRLELGALSREGLNEALTGLAAAGTVLVAVDDVQWADEPSLRWLASLPPRIEHHGIAMLVSVCAGDPPTDSELLDDLLESSADELRPCELGPAAAAALLGGDPDRASTCWELTAGNPALLTRLAAELSTEDTDPLQVEVPLVARTVHVWLRRVSDRAVAIARAVAVLGSHATLDRVADITGVELPEVADVVAAVERKGLLRTADGMVDFAQPLVRVTVTRELSFAALRRVHGQAARLLHESGAPDESIAEHLLASGPVTSEWAVGVLRSAAASALERGCPELAVTWLRHAAAG</sequence>